<sequence length="234" mass="25222">MCGRYVLYSTPEQLVGAVRRRTGQQRVAMVGEGPRENYNIAPTHTVPVLRPFRGVPTLGPAVWGYPPKTVFNARGETAFDKPTFAGSEPCVFIMDGWYEWTADEDPAPGDRRKQPWFMHAGGEPIFIAGLCKAVDGVVYATMVTTAATPELEWLHHRMPRVLVPGEGSGAGDARDVGGPGGADDEVRRWLEGDEVMLRAIAAVPPQHGLGGLVSEKADKAVGNVANNGPHLIGR</sequence>
<keyword evidence="5" id="KW-0190">Covalent protein-DNA linkage</keyword>
<dbReference type="SUPFAM" id="SSF143081">
    <property type="entry name" value="BB1717-like"/>
    <property type="match status" value="1"/>
</dbReference>
<proteinExistence type="inferred from homology"/>
<dbReference type="Gene3D" id="3.90.1680.10">
    <property type="entry name" value="SOS response associated peptidase-like"/>
    <property type="match status" value="1"/>
</dbReference>
<evidence type="ECO:0000256" key="4">
    <source>
        <dbReference type="ARBA" id="ARBA00022801"/>
    </source>
</evidence>
<keyword evidence="3" id="KW-0227">DNA damage</keyword>
<evidence type="ECO:0000256" key="2">
    <source>
        <dbReference type="ARBA" id="ARBA00022670"/>
    </source>
</evidence>
<evidence type="ECO:0000256" key="3">
    <source>
        <dbReference type="ARBA" id="ARBA00022763"/>
    </source>
</evidence>
<name>A0A5D4FNZ6_9CORY</name>
<dbReference type="GO" id="GO:0106300">
    <property type="term" value="P:protein-DNA covalent cross-linking repair"/>
    <property type="evidence" value="ECO:0007669"/>
    <property type="project" value="InterPro"/>
</dbReference>
<reference evidence="9 10" key="1">
    <citation type="submission" date="2019-08" db="EMBL/GenBank/DDBJ databases">
        <title>Draft genome of C. urealyticum strain VH4248.</title>
        <authorList>
            <person name="Navas J."/>
        </authorList>
    </citation>
    <scope>NUCLEOTIDE SEQUENCE [LARGE SCALE GENOMIC DNA]</scope>
    <source>
        <strain evidence="9 10">VH4248</strain>
    </source>
</reference>
<evidence type="ECO:0000256" key="7">
    <source>
        <dbReference type="ARBA" id="ARBA00023239"/>
    </source>
</evidence>
<keyword evidence="6" id="KW-0238">DNA-binding</keyword>
<comment type="caution">
    <text evidence="9">The sequence shown here is derived from an EMBL/GenBank/DDBJ whole genome shotgun (WGS) entry which is preliminary data.</text>
</comment>
<dbReference type="GO" id="GO:0003697">
    <property type="term" value="F:single-stranded DNA binding"/>
    <property type="evidence" value="ECO:0007669"/>
    <property type="project" value="InterPro"/>
</dbReference>
<dbReference type="AlphaFoldDB" id="A0A5D4FNZ6"/>
<evidence type="ECO:0000313" key="9">
    <source>
        <dbReference type="EMBL" id="TYR17029.1"/>
    </source>
</evidence>
<accession>A0A5D4FNZ6</accession>
<protein>
    <recommendedName>
        <fullName evidence="8">Abasic site processing protein</fullName>
        <ecNumber evidence="8">3.4.-.-</ecNumber>
    </recommendedName>
</protein>
<dbReference type="Pfam" id="PF02586">
    <property type="entry name" value="SRAP"/>
    <property type="match status" value="1"/>
</dbReference>
<evidence type="ECO:0000256" key="8">
    <source>
        <dbReference type="RuleBase" id="RU364100"/>
    </source>
</evidence>
<dbReference type="GO" id="GO:0008233">
    <property type="term" value="F:peptidase activity"/>
    <property type="evidence" value="ECO:0007669"/>
    <property type="project" value="UniProtKB-KW"/>
</dbReference>
<evidence type="ECO:0000313" key="10">
    <source>
        <dbReference type="Proteomes" id="UP000324726"/>
    </source>
</evidence>
<evidence type="ECO:0000256" key="1">
    <source>
        <dbReference type="ARBA" id="ARBA00008136"/>
    </source>
</evidence>
<keyword evidence="2 8" id="KW-0645">Protease</keyword>
<dbReference type="PANTHER" id="PTHR13604">
    <property type="entry name" value="DC12-RELATED"/>
    <property type="match status" value="1"/>
</dbReference>
<organism evidence="9 10">
    <name type="scientific">Corynebacterium urealyticum</name>
    <dbReference type="NCBI Taxonomy" id="43771"/>
    <lineage>
        <taxon>Bacteria</taxon>
        <taxon>Bacillati</taxon>
        <taxon>Actinomycetota</taxon>
        <taxon>Actinomycetes</taxon>
        <taxon>Mycobacteriales</taxon>
        <taxon>Corynebacteriaceae</taxon>
        <taxon>Corynebacterium</taxon>
    </lineage>
</organism>
<dbReference type="GO" id="GO:0016829">
    <property type="term" value="F:lyase activity"/>
    <property type="evidence" value="ECO:0007669"/>
    <property type="project" value="UniProtKB-KW"/>
</dbReference>
<dbReference type="InterPro" id="IPR036590">
    <property type="entry name" value="SRAP-like"/>
</dbReference>
<dbReference type="EC" id="3.4.-.-" evidence="8"/>
<evidence type="ECO:0000256" key="5">
    <source>
        <dbReference type="ARBA" id="ARBA00023124"/>
    </source>
</evidence>
<comment type="similarity">
    <text evidence="1 8">Belongs to the SOS response-associated peptidase family.</text>
</comment>
<keyword evidence="7" id="KW-0456">Lyase</keyword>
<gene>
    <name evidence="9" type="ORF">FYJ87_09355</name>
</gene>
<dbReference type="Proteomes" id="UP000324726">
    <property type="component" value="Unassembled WGS sequence"/>
</dbReference>
<keyword evidence="4 8" id="KW-0378">Hydrolase</keyword>
<evidence type="ECO:0000256" key="6">
    <source>
        <dbReference type="ARBA" id="ARBA00023125"/>
    </source>
</evidence>
<dbReference type="RefSeq" id="WP_148813312.1">
    <property type="nucleotide sequence ID" value="NZ_VSZI01000002.1"/>
</dbReference>
<dbReference type="EMBL" id="VSZI01000002">
    <property type="protein sequence ID" value="TYR17029.1"/>
    <property type="molecule type" value="Genomic_DNA"/>
</dbReference>
<dbReference type="PANTHER" id="PTHR13604:SF0">
    <property type="entry name" value="ABASIC SITE PROCESSING PROTEIN HMCES"/>
    <property type="match status" value="1"/>
</dbReference>
<dbReference type="InterPro" id="IPR003738">
    <property type="entry name" value="SRAP"/>
</dbReference>
<dbReference type="GO" id="GO:0006508">
    <property type="term" value="P:proteolysis"/>
    <property type="evidence" value="ECO:0007669"/>
    <property type="project" value="UniProtKB-KW"/>
</dbReference>